<dbReference type="Pfam" id="PF00664">
    <property type="entry name" value="ABC_membrane"/>
    <property type="match status" value="1"/>
</dbReference>
<keyword evidence="2 7" id="KW-0812">Transmembrane</keyword>
<protein>
    <submittedName>
        <fullName evidence="10">Multidrug ABC transporter ATP-binding protein</fullName>
    </submittedName>
</protein>
<dbReference type="InterPro" id="IPR036640">
    <property type="entry name" value="ABC1_TM_sf"/>
</dbReference>
<feature type="transmembrane region" description="Helical" evidence="7">
    <location>
        <begin position="15"/>
        <end position="37"/>
    </location>
</feature>
<evidence type="ECO:0000256" key="5">
    <source>
        <dbReference type="ARBA" id="ARBA00022989"/>
    </source>
</evidence>
<evidence type="ECO:0000256" key="2">
    <source>
        <dbReference type="ARBA" id="ARBA00022692"/>
    </source>
</evidence>
<proteinExistence type="predicted"/>
<dbReference type="InterPro" id="IPR039421">
    <property type="entry name" value="Type_1_exporter"/>
</dbReference>
<dbReference type="Proteomes" id="UP000681290">
    <property type="component" value="Unassembled WGS sequence"/>
</dbReference>
<dbReference type="SUPFAM" id="SSF90123">
    <property type="entry name" value="ABC transporter transmembrane region"/>
    <property type="match status" value="1"/>
</dbReference>
<evidence type="ECO:0000256" key="6">
    <source>
        <dbReference type="ARBA" id="ARBA00023136"/>
    </source>
</evidence>
<evidence type="ECO:0000256" key="1">
    <source>
        <dbReference type="ARBA" id="ARBA00004651"/>
    </source>
</evidence>
<comment type="caution">
    <text evidence="10">The sequence shown here is derived from an EMBL/GenBank/DDBJ whole genome shotgun (WGS) entry which is preliminary data.</text>
</comment>
<dbReference type="InterPro" id="IPR017871">
    <property type="entry name" value="ABC_transporter-like_CS"/>
</dbReference>
<keyword evidence="11" id="KW-1185">Reference proteome</keyword>
<dbReference type="PROSITE" id="PS50929">
    <property type="entry name" value="ABC_TM1F"/>
    <property type="match status" value="1"/>
</dbReference>
<dbReference type="RefSeq" id="WP_213588793.1">
    <property type="nucleotide sequence ID" value="NZ_BOSM01000001.1"/>
</dbReference>
<dbReference type="Gene3D" id="3.40.50.300">
    <property type="entry name" value="P-loop containing nucleotide triphosphate hydrolases"/>
    <property type="match status" value="1"/>
</dbReference>
<evidence type="ECO:0000259" key="8">
    <source>
        <dbReference type="PROSITE" id="PS50893"/>
    </source>
</evidence>
<comment type="subcellular location">
    <subcellularLocation>
        <location evidence="1">Cell membrane</location>
        <topology evidence="1">Multi-pass membrane protein</topology>
    </subcellularLocation>
</comment>
<feature type="domain" description="ABC transporter" evidence="8">
    <location>
        <begin position="331"/>
        <end position="566"/>
    </location>
</feature>
<accession>A0ABQ4MLB2</accession>
<dbReference type="InterPro" id="IPR011527">
    <property type="entry name" value="ABC1_TM_dom"/>
</dbReference>
<dbReference type="SUPFAM" id="SSF52540">
    <property type="entry name" value="P-loop containing nucleoside triphosphate hydrolases"/>
    <property type="match status" value="1"/>
</dbReference>
<gene>
    <name evidence="10" type="ORF">J15TS10_05720</name>
</gene>
<keyword evidence="4 10" id="KW-0067">ATP-binding</keyword>
<evidence type="ECO:0000313" key="11">
    <source>
        <dbReference type="Proteomes" id="UP000681290"/>
    </source>
</evidence>
<dbReference type="EMBL" id="BOSM01000001">
    <property type="protein sequence ID" value="GIP56758.1"/>
    <property type="molecule type" value="Genomic_DNA"/>
</dbReference>
<reference evidence="10 11" key="1">
    <citation type="submission" date="2021-03" db="EMBL/GenBank/DDBJ databases">
        <title>Antimicrobial resistance genes in bacteria isolated from Japanese honey, and their potential for conferring macrolide and lincosamide resistance in the American foulbrood pathogen Paenibacillus larvae.</title>
        <authorList>
            <person name="Okamoto M."/>
            <person name="Kumagai M."/>
            <person name="Kanamori H."/>
            <person name="Takamatsu D."/>
        </authorList>
    </citation>
    <scope>NUCLEOTIDE SEQUENCE [LARGE SCALE GENOMIC DNA]</scope>
    <source>
        <strain evidence="10 11">J15TS10</strain>
    </source>
</reference>
<dbReference type="InterPro" id="IPR003439">
    <property type="entry name" value="ABC_transporter-like_ATP-bd"/>
</dbReference>
<organism evidence="10 11">
    <name type="scientific">Paenibacillus woosongensis</name>
    <dbReference type="NCBI Taxonomy" id="307580"/>
    <lineage>
        <taxon>Bacteria</taxon>
        <taxon>Bacillati</taxon>
        <taxon>Bacillota</taxon>
        <taxon>Bacilli</taxon>
        <taxon>Bacillales</taxon>
        <taxon>Paenibacillaceae</taxon>
        <taxon>Paenibacillus</taxon>
    </lineage>
</organism>
<feature type="transmembrane region" description="Helical" evidence="7">
    <location>
        <begin position="57"/>
        <end position="78"/>
    </location>
</feature>
<name>A0ABQ4MLB2_9BACL</name>
<evidence type="ECO:0000256" key="4">
    <source>
        <dbReference type="ARBA" id="ARBA00022840"/>
    </source>
</evidence>
<dbReference type="PROSITE" id="PS00211">
    <property type="entry name" value="ABC_TRANSPORTER_1"/>
    <property type="match status" value="1"/>
</dbReference>
<dbReference type="Pfam" id="PF00005">
    <property type="entry name" value="ABC_tran"/>
    <property type="match status" value="1"/>
</dbReference>
<dbReference type="SMART" id="SM00382">
    <property type="entry name" value="AAA"/>
    <property type="match status" value="1"/>
</dbReference>
<keyword evidence="6 7" id="KW-0472">Membrane</keyword>
<dbReference type="GO" id="GO:0005524">
    <property type="term" value="F:ATP binding"/>
    <property type="evidence" value="ECO:0007669"/>
    <property type="project" value="UniProtKB-KW"/>
</dbReference>
<sequence>MGKRWLIPLLLKYKWSFTLTAILMTMQVALEILMTGLQKTVIDDVFMSGNYDRLTPLLLFFGLVVVGYAILFTVVPYLTKRNESNVYSSLSKELLSNLHSLPMETIQNERTAQYVQLLTFDTKKASAFIGVDSFSGFRHTITIVILMSIIGAAHIWVLIFVLLLSVIYVLIAKKFSPELRKLSKLIEESRGDMLVHIEEGVASTREVISFNRLKLEEEEYRSLFDRYFKRVVKEGKLLNKQLAISGPLRWGIRLVVFAFGGYELLRGNLSLGLFVIVFQYSCSLIDEIHSLFLFLSHVSINMAYLDRLKKVNKEVKISNGTISLDEPIRKLSFDNVSFSYDNQSHNVLTHINLDIPIGKKIAFVGGSGGGKTTIFQLLIRFFEPSEGQIRVNDYNLTDVKRSDWSKKISIVFQEPYLFPDTILHNLTFGNKDIDHDKVRSYSRLAMIDDIIEELPYGYDTVIGERGITLSGGQRQRIAIARALLRDAEILILDEATSSLDMETERLIQQQVDQFRQGKTTIIIAHRMSTIQNADVIHVLDRGQIISSGSHESLLQTCDVYRSLYFAQLEKDNHKNIYMVGEPI</sequence>
<feature type="transmembrane region" description="Helical" evidence="7">
    <location>
        <begin position="141"/>
        <end position="171"/>
    </location>
</feature>
<evidence type="ECO:0000313" key="10">
    <source>
        <dbReference type="EMBL" id="GIP56758.1"/>
    </source>
</evidence>
<keyword evidence="5 7" id="KW-1133">Transmembrane helix</keyword>
<dbReference type="InterPro" id="IPR027417">
    <property type="entry name" value="P-loop_NTPase"/>
</dbReference>
<evidence type="ECO:0000259" key="9">
    <source>
        <dbReference type="PROSITE" id="PS50929"/>
    </source>
</evidence>
<dbReference type="Gene3D" id="1.20.1560.10">
    <property type="entry name" value="ABC transporter type 1, transmembrane domain"/>
    <property type="match status" value="1"/>
</dbReference>
<evidence type="ECO:0000256" key="7">
    <source>
        <dbReference type="SAM" id="Phobius"/>
    </source>
</evidence>
<dbReference type="PROSITE" id="PS50893">
    <property type="entry name" value="ABC_TRANSPORTER_2"/>
    <property type="match status" value="1"/>
</dbReference>
<keyword evidence="3" id="KW-0547">Nucleotide-binding</keyword>
<dbReference type="PANTHER" id="PTHR43394:SF1">
    <property type="entry name" value="ATP-BINDING CASSETTE SUB-FAMILY B MEMBER 10, MITOCHONDRIAL"/>
    <property type="match status" value="1"/>
</dbReference>
<dbReference type="CDD" id="cd07346">
    <property type="entry name" value="ABC_6TM_exporters"/>
    <property type="match status" value="1"/>
</dbReference>
<evidence type="ECO:0000256" key="3">
    <source>
        <dbReference type="ARBA" id="ARBA00022741"/>
    </source>
</evidence>
<dbReference type="PANTHER" id="PTHR43394">
    <property type="entry name" value="ATP-DEPENDENT PERMEASE MDL1, MITOCHONDRIAL"/>
    <property type="match status" value="1"/>
</dbReference>
<dbReference type="InterPro" id="IPR003593">
    <property type="entry name" value="AAA+_ATPase"/>
</dbReference>
<feature type="domain" description="ABC transmembrane type-1" evidence="9">
    <location>
        <begin position="19"/>
        <end position="281"/>
    </location>
</feature>